<keyword evidence="4" id="KW-1185">Reference proteome</keyword>
<evidence type="ECO:0000313" key="4">
    <source>
        <dbReference type="Proteomes" id="UP000309133"/>
    </source>
</evidence>
<evidence type="ECO:0000256" key="1">
    <source>
        <dbReference type="SAM" id="SignalP"/>
    </source>
</evidence>
<feature type="signal peptide" evidence="1">
    <location>
        <begin position="1"/>
        <end position="31"/>
    </location>
</feature>
<proteinExistence type="predicted"/>
<dbReference type="PROSITE" id="PS51257">
    <property type="entry name" value="PROKAR_LIPOPROTEIN"/>
    <property type="match status" value="1"/>
</dbReference>
<dbReference type="AlphaFoldDB" id="A0A4S4FNF0"/>
<name>A0A4S4FNF0_9MICO</name>
<reference evidence="3 4" key="1">
    <citation type="submission" date="2019-04" db="EMBL/GenBank/DDBJ databases">
        <authorList>
            <person name="Jiang L."/>
        </authorList>
    </citation>
    <scope>NUCLEOTIDE SEQUENCE [LARGE SCALE GENOMIC DNA]</scope>
    <source>
        <strain evidence="3 4">YIM 131853</strain>
    </source>
</reference>
<dbReference type="Proteomes" id="UP000309133">
    <property type="component" value="Unassembled WGS sequence"/>
</dbReference>
<keyword evidence="1" id="KW-0732">Signal</keyword>
<comment type="caution">
    <text evidence="3">The sequence shown here is derived from an EMBL/GenBank/DDBJ whole genome shotgun (WGS) entry which is preliminary data.</text>
</comment>
<evidence type="ECO:0000313" key="2">
    <source>
        <dbReference type="EMBL" id="THG30786.1"/>
    </source>
</evidence>
<accession>A0A4S4FNF0</accession>
<sequence length="655" mass="67595">MTRRRIARVTAGIAVLATVLSVIGCAPSSSAGPSALRATANSLTQPTIAAPEVSEQAIEELKILADTDSLVGTPVEITYPDAIPSDGLRLTRSYAEALPDEVAASFMYFDENTESWTAVPSALSADRRMLTATVHHLSLWDDIVSGTKAGVGSVADAATRAGQSVVAAGTALAGAASSVVPIFQSEFEKGATTLHYGVGSLLTARVDAPSCAGLEPDWVDNIAVPGQGSDDSVLFCAGADPSDDDQLLVKARVNRGFGFTAKSYLDTVAADNDTYDDLIGQALTAIGATDSSIGQSIADLTADGDLVGPGAEVDYTFERAAFGSGYEGYVVELTPPTVLQFVASTLASTATRYGVSQAEGTLGAVLAVASCASSIYDMDDAGDIARAVLECISANDEAFAKQLAVGLLELGKTPKEAGALAGKILGRISIVLAILPAVINEYDFAFEQSAADDTRRVTIEVGTPPVVKGVGSTKVVDLMPWSDESIIEGAISMSGNFSCDTSAISGRADAYRCFGEDAVLDPCFIDPDSPNSPNEALCGDGTTDWERVSGDFVAHDGVDVSDADPLGVELEDGRVCSRSTGAGPTPPTGYSSWLGGCAEPGGEYTDVLWGSPDSESEDVAWPFMFIALGSGGLLQVAVGPEGRNPELVGVTVVYR</sequence>
<dbReference type="EMBL" id="SSSM01000003">
    <property type="protein sequence ID" value="THG32023.1"/>
    <property type="molecule type" value="Genomic_DNA"/>
</dbReference>
<protein>
    <submittedName>
        <fullName evidence="3">Uncharacterized protein</fullName>
    </submittedName>
</protein>
<organism evidence="3 4">
    <name type="scientific">Naasia lichenicola</name>
    <dbReference type="NCBI Taxonomy" id="2565933"/>
    <lineage>
        <taxon>Bacteria</taxon>
        <taxon>Bacillati</taxon>
        <taxon>Actinomycetota</taxon>
        <taxon>Actinomycetes</taxon>
        <taxon>Micrococcales</taxon>
        <taxon>Microbacteriaceae</taxon>
        <taxon>Naasia</taxon>
    </lineage>
</organism>
<feature type="chain" id="PRO_5036358533" evidence="1">
    <location>
        <begin position="32"/>
        <end position="655"/>
    </location>
</feature>
<gene>
    <name evidence="3" type="ORF">E6C64_08250</name>
    <name evidence="2" type="ORF">E6C64_09105</name>
</gene>
<dbReference type="EMBL" id="SSSM01000004">
    <property type="protein sequence ID" value="THG30786.1"/>
    <property type="molecule type" value="Genomic_DNA"/>
</dbReference>
<dbReference type="RefSeq" id="WP_136427143.1">
    <property type="nucleotide sequence ID" value="NZ_SSSM01000003.1"/>
</dbReference>
<evidence type="ECO:0000313" key="3">
    <source>
        <dbReference type="EMBL" id="THG32023.1"/>
    </source>
</evidence>
<dbReference type="OrthoDB" id="4227770at2"/>